<dbReference type="Proteomes" id="UP000824998">
    <property type="component" value="Unassembled WGS sequence"/>
</dbReference>
<dbReference type="OrthoDB" id="3905365at2759"/>
<feature type="compositionally biased region" description="Low complexity" evidence="2">
    <location>
        <begin position="587"/>
        <end position="602"/>
    </location>
</feature>
<evidence type="ECO:0000256" key="1">
    <source>
        <dbReference type="SAM" id="Coils"/>
    </source>
</evidence>
<feature type="region of interest" description="Disordered" evidence="2">
    <location>
        <begin position="159"/>
        <end position="178"/>
    </location>
</feature>
<feature type="compositionally biased region" description="Low complexity" evidence="2">
    <location>
        <begin position="487"/>
        <end position="502"/>
    </location>
</feature>
<evidence type="ECO:0000256" key="2">
    <source>
        <dbReference type="SAM" id="MobiDB-lite"/>
    </source>
</evidence>
<keyword evidence="4" id="KW-1185">Reference proteome</keyword>
<evidence type="ECO:0000313" key="4">
    <source>
        <dbReference type="Proteomes" id="UP000824998"/>
    </source>
</evidence>
<reference evidence="3" key="1">
    <citation type="journal article" date="2021" name="IMA Fungus">
        <title>Genomic characterization of three marine fungi, including Emericellopsis atlantica sp. nov. with signatures of a generalist lifestyle and marine biomass degradation.</title>
        <authorList>
            <person name="Hagestad O.C."/>
            <person name="Hou L."/>
            <person name="Andersen J.H."/>
            <person name="Hansen E.H."/>
            <person name="Altermark B."/>
            <person name="Li C."/>
            <person name="Kuhnert E."/>
            <person name="Cox R.J."/>
            <person name="Crous P.W."/>
            <person name="Spatafora J.W."/>
            <person name="Lail K."/>
            <person name="Amirebrahimi M."/>
            <person name="Lipzen A."/>
            <person name="Pangilinan J."/>
            <person name="Andreopoulos W."/>
            <person name="Hayes R.D."/>
            <person name="Ng V."/>
            <person name="Grigoriev I.V."/>
            <person name="Jackson S.A."/>
            <person name="Sutton T.D.S."/>
            <person name="Dobson A.D.W."/>
            <person name="Rama T."/>
        </authorList>
    </citation>
    <scope>NUCLEOTIDE SEQUENCE</scope>
    <source>
        <strain evidence="3">TRa018bII</strain>
    </source>
</reference>
<feature type="region of interest" description="Disordered" evidence="2">
    <location>
        <begin position="1"/>
        <end position="35"/>
    </location>
</feature>
<name>A0A9P7YGI8_9HELO</name>
<dbReference type="EMBL" id="MU251511">
    <property type="protein sequence ID" value="KAG9233200.1"/>
    <property type="molecule type" value="Genomic_DNA"/>
</dbReference>
<feature type="region of interest" description="Disordered" evidence="2">
    <location>
        <begin position="47"/>
        <end position="137"/>
    </location>
</feature>
<feature type="compositionally biased region" description="Acidic residues" evidence="2">
    <location>
        <begin position="545"/>
        <end position="561"/>
    </location>
</feature>
<feature type="coiled-coil region" evidence="1">
    <location>
        <begin position="366"/>
        <end position="400"/>
    </location>
</feature>
<feature type="region of interest" description="Disordered" evidence="2">
    <location>
        <begin position="471"/>
        <end position="604"/>
    </location>
</feature>
<proteinExistence type="predicted"/>
<feature type="compositionally biased region" description="Polar residues" evidence="2">
    <location>
        <begin position="512"/>
        <end position="524"/>
    </location>
</feature>
<feature type="compositionally biased region" description="Polar residues" evidence="2">
    <location>
        <begin position="1"/>
        <end position="20"/>
    </location>
</feature>
<keyword evidence="1" id="KW-0175">Coiled coil</keyword>
<evidence type="ECO:0000313" key="3">
    <source>
        <dbReference type="EMBL" id="KAG9233200.1"/>
    </source>
</evidence>
<protein>
    <submittedName>
        <fullName evidence="3">Uncharacterized protein</fullName>
    </submittedName>
</protein>
<sequence>MTEQMGTPGSNADTSVNGGKTSAPKDKGCPFCHQQFTSSSLGRHLDLYIKERNPKPPDGIHNVEEIRRMRGGITRRQPRNSTSRREGSTPAGTPCAQDRRSPGPESVGELRSPSARRDDEQTDRPGTLRKPTWKVNSPSWEATGVMNVIPAVRNGESVRSWDNDERDGGRKLDSRQRSVSKQMFAKTTFEQKQKMMDALDNSKAAELALRELFGAIRAAKTRIDGPSIFNYDPLTLDFPALCLHCLPPPPTLYSATPMPSRISWSLQPPDDQQYEALREHFSQEFNKFRISCQVANSTPDDLSYPPPAEIFASLDDPAELASRAEADATEFEGRIGQHLHAAFVHWDSLPRSKRQDIWVLEMARGLGRKSEELSRIQKEKEFSQQEAAHLKLQVDELSRLQHPREFRLVSPTTVPINKELIDKLGELGTTCKGVGFDLMDRHVHLDVAIDRAIERWKSVVREARGNGGLAAQRSLSGESAPPHSTNSVSAPASQAAAVHTPTTPNPPQANNHVASTLENGNSAPAGSHNGVPAPIQTNGLIELGSDADADADADMDDDDSYMEMNETPRHHPPEATMPPTANFRLTNGNGNTNGNAQSNSSGLCMDGQVVQGYLRIGA</sequence>
<organism evidence="3 4">
    <name type="scientific">Amylocarpus encephaloides</name>
    <dbReference type="NCBI Taxonomy" id="45428"/>
    <lineage>
        <taxon>Eukaryota</taxon>
        <taxon>Fungi</taxon>
        <taxon>Dikarya</taxon>
        <taxon>Ascomycota</taxon>
        <taxon>Pezizomycotina</taxon>
        <taxon>Leotiomycetes</taxon>
        <taxon>Helotiales</taxon>
        <taxon>Helotiales incertae sedis</taxon>
        <taxon>Amylocarpus</taxon>
    </lineage>
</organism>
<comment type="caution">
    <text evidence="3">The sequence shown here is derived from an EMBL/GenBank/DDBJ whole genome shotgun (WGS) entry which is preliminary data.</text>
</comment>
<feature type="compositionally biased region" description="Polar residues" evidence="2">
    <location>
        <begin position="473"/>
        <end position="486"/>
    </location>
</feature>
<feature type="compositionally biased region" description="Basic and acidic residues" evidence="2">
    <location>
        <begin position="159"/>
        <end position="176"/>
    </location>
</feature>
<gene>
    <name evidence="3" type="ORF">BJ875DRAFT_53683</name>
</gene>
<accession>A0A9P7YGI8</accession>
<dbReference type="AlphaFoldDB" id="A0A9P7YGI8"/>